<feature type="compositionally biased region" description="Polar residues" evidence="1">
    <location>
        <begin position="169"/>
        <end position="182"/>
    </location>
</feature>
<name>A0ABQ5KX89_9EUKA</name>
<dbReference type="EMBL" id="BQXS01011375">
    <property type="protein sequence ID" value="GKT37065.1"/>
    <property type="molecule type" value="Genomic_DNA"/>
</dbReference>
<evidence type="ECO:0000313" key="3">
    <source>
        <dbReference type="Proteomes" id="UP001057375"/>
    </source>
</evidence>
<feature type="region of interest" description="Disordered" evidence="1">
    <location>
        <begin position="396"/>
        <end position="418"/>
    </location>
</feature>
<protein>
    <submittedName>
        <fullName evidence="2">Uncharacterized protein</fullName>
    </submittedName>
</protein>
<feature type="compositionally biased region" description="Low complexity" evidence="1">
    <location>
        <begin position="211"/>
        <end position="232"/>
    </location>
</feature>
<feature type="region of interest" description="Disordered" evidence="1">
    <location>
        <begin position="158"/>
        <end position="182"/>
    </location>
</feature>
<feature type="region of interest" description="Disordered" evidence="1">
    <location>
        <begin position="357"/>
        <end position="378"/>
    </location>
</feature>
<keyword evidence="3" id="KW-1185">Reference proteome</keyword>
<accession>A0ABQ5KX89</accession>
<gene>
    <name evidence="2" type="ORF">ADUPG1_009923</name>
</gene>
<feature type="compositionally biased region" description="Low complexity" evidence="1">
    <location>
        <begin position="396"/>
        <end position="408"/>
    </location>
</feature>
<proteinExistence type="predicted"/>
<reference evidence="2" key="1">
    <citation type="submission" date="2022-03" db="EMBL/GenBank/DDBJ databases">
        <title>Draft genome sequence of Aduncisulcus paluster, a free-living microaerophilic Fornicata.</title>
        <authorList>
            <person name="Yuyama I."/>
            <person name="Kume K."/>
            <person name="Tamura T."/>
            <person name="Inagaki Y."/>
            <person name="Hashimoto T."/>
        </authorList>
    </citation>
    <scope>NUCLEOTIDE SEQUENCE</scope>
    <source>
        <strain evidence="2">NY0171</strain>
    </source>
</reference>
<comment type="caution">
    <text evidence="2">The sequence shown here is derived from an EMBL/GenBank/DDBJ whole genome shotgun (WGS) entry which is preliminary data.</text>
</comment>
<organism evidence="2 3">
    <name type="scientific">Aduncisulcus paluster</name>
    <dbReference type="NCBI Taxonomy" id="2918883"/>
    <lineage>
        <taxon>Eukaryota</taxon>
        <taxon>Metamonada</taxon>
        <taxon>Carpediemonas-like organisms</taxon>
        <taxon>Aduncisulcus</taxon>
    </lineage>
</organism>
<dbReference type="Proteomes" id="UP001057375">
    <property type="component" value="Unassembled WGS sequence"/>
</dbReference>
<feature type="region of interest" description="Disordered" evidence="1">
    <location>
        <begin position="195"/>
        <end position="273"/>
    </location>
</feature>
<feature type="compositionally biased region" description="Basic residues" evidence="1">
    <location>
        <begin position="195"/>
        <end position="204"/>
    </location>
</feature>
<evidence type="ECO:0000256" key="1">
    <source>
        <dbReference type="SAM" id="MobiDB-lite"/>
    </source>
</evidence>
<sequence length="542" mass="59482">MKKSKLRSKSKKKCFLCKCCCSDDDSEDSFDCEMDYDHVLDLGGSSLPLRPSFSSLLTSSSFPSLQAQPLSPEADIPIIPMGNLSLLWALAEFSSSTFASYGVKHGDCVALLRAMPPSHRSFYHHMKVAWRGVIGGRRVVASHAGIWEGEGVYIPDKKKGSIGSDSRKSSVIKSAVPPSSSSFVCTVDKELKKKSKEKPKKVVKTQKEEMSITMGGSSRSSTSRASVDSNNSDVEEELAPCSVDIPSDKTISSSSSSSSSVRGSESEIEAPESYSDIPDYLEMALERISTGEDLLYYWPYCIFGPETGEEAILLSEVREKERRETLGIEMTDEDEIIDKTLLLSPFCDRSVSTSQSVKDMGLSDASKTRKSIESPDDESIVQPLLLRRDKDKDQIISSSSTDVSSPFSTQAHPLSESYIPPPPPPPLRVFGHFHMFCALFSPIDADRIVSWACCDCTDLVQYGVIVVSSSCHSISSTSPCHVFARFGKSLSLIQSKRRWGVPMYLRKMIGGSIGRMMGNSHVGWMIPKTVAKGGKHRSVVDY</sequence>
<evidence type="ECO:0000313" key="2">
    <source>
        <dbReference type="EMBL" id="GKT37065.1"/>
    </source>
</evidence>